<evidence type="ECO:0000256" key="7">
    <source>
        <dbReference type="SAM" id="MobiDB-lite"/>
    </source>
</evidence>
<evidence type="ECO:0000256" key="5">
    <source>
        <dbReference type="ARBA" id="ARBA00022989"/>
    </source>
</evidence>
<evidence type="ECO:0000256" key="8">
    <source>
        <dbReference type="SAM" id="Phobius"/>
    </source>
</evidence>
<dbReference type="GO" id="GO:0008381">
    <property type="term" value="F:mechanosensitive monoatomic ion channel activity"/>
    <property type="evidence" value="ECO:0007669"/>
    <property type="project" value="InterPro"/>
</dbReference>
<feature type="transmembrane region" description="Helical" evidence="8">
    <location>
        <begin position="442"/>
        <end position="463"/>
    </location>
</feature>
<dbReference type="Proteomes" id="UP000190130">
    <property type="component" value="Unassembled WGS sequence"/>
</dbReference>
<dbReference type="Pfam" id="PF00924">
    <property type="entry name" value="MS_channel_2nd"/>
    <property type="match status" value="1"/>
</dbReference>
<evidence type="ECO:0000313" key="12">
    <source>
        <dbReference type="Proteomes" id="UP000190130"/>
    </source>
</evidence>
<dbReference type="EMBL" id="FUYX01000003">
    <property type="protein sequence ID" value="SKB56228.1"/>
    <property type="molecule type" value="Genomic_DNA"/>
</dbReference>
<comment type="similarity">
    <text evidence="2">Belongs to the MscS (TC 1.A.23) family.</text>
</comment>
<feature type="domain" description="Mechanosensitive ion channel transmembrane helices 2/3" evidence="10">
    <location>
        <begin position="546"/>
        <end position="581"/>
    </location>
</feature>
<keyword evidence="6 8" id="KW-0472">Membrane</keyword>
<keyword evidence="3" id="KW-1003">Cell membrane</keyword>
<dbReference type="Gene3D" id="1.10.287.1260">
    <property type="match status" value="1"/>
</dbReference>
<evidence type="ECO:0000313" key="11">
    <source>
        <dbReference type="EMBL" id="SKB56228.1"/>
    </source>
</evidence>
<sequence length="778" mass="82196">MIVTTAGRAAPRRASMRLLLSLVVSSALFGIVLAVFGAAGSARAETQAPIILNLSGDETPETIRKMVDALSAPGRQVEIRVGGVPAAAPPADTQPEPAKNGKAAKPAKPAMPAISMADEAGFQAEINELVDRFVDGVQYGGASIPAVAELPEDWGRSWQRNENGRFGLPAGGRLPGIIGLALAIAFAFRFATSRWFARKRQPAGPEFTPRLIAASWGLLQDVATILLALVVVRVARNAWLPENDLAQVALTTGTNGAAIGALYIAVGRFLLSPGFPDRRLMPLPRAEHHFRLLVVYAIVTPLVVSGILLAHHVSSGPRPVTGLIALTGLAVTLFKVWWFHEARYDLAALVLSGSSEPGPLRRLIAGGTAWFYIATTVVLWMVSSAAAMMTNGGRWAEASALTQVAIVIIPILVVGVSSLLHCRAARRAAEHGATPMMHASSAAVRASAVGIIWAAGFFVLARLWAGLLLGVSSGQFAAVMRQIASVAVFAFVGWVALVFLHAFFEGYRPRPRVVGPADEDAPHEQGVPSRLATVLPVLRGVVLGAVLGLTILIVLSRLGVDIGPLLAGFGILGLAISFGSQALVRDIVSGVFFMLEDAFRVGEYVDTGRLKGTVEKISLRSMQLRHQSGQIHTVPFGQVQSLTNASRDWATVKFNVRLDHSADIEQARKAIKKVGQALLEDAEYGPHFIAPLKMQGVADITDQAIVVRLKFTGKPNQASMLQRECLKRVYRALNDAHVPFASNAVTVRGGEGGGQAGAGAAAAIATVPPPTPLAPAAS</sequence>
<organism evidence="11 12">
    <name type="scientific">Bosea thiooxidans</name>
    <dbReference type="NCBI Taxonomy" id="53254"/>
    <lineage>
        <taxon>Bacteria</taxon>
        <taxon>Pseudomonadati</taxon>
        <taxon>Pseudomonadota</taxon>
        <taxon>Alphaproteobacteria</taxon>
        <taxon>Hyphomicrobiales</taxon>
        <taxon>Boseaceae</taxon>
        <taxon>Bosea</taxon>
    </lineage>
</organism>
<reference evidence="11 12" key="1">
    <citation type="submission" date="2017-02" db="EMBL/GenBank/DDBJ databases">
        <authorList>
            <person name="Peterson S.W."/>
        </authorList>
    </citation>
    <scope>NUCLEOTIDE SEQUENCE [LARGE SCALE GENOMIC DNA]</scope>
    <source>
        <strain evidence="11 12">DSM 9653</strain>
    </source>
</reference>
<feature type="transmembrane region" description="Helical" evidence="8">
    <location>
        <begin position="211"/>
        <end position="232"/>
    </location>
</feature>
<evidence type="ECO:0000256" key="3">
    <source>
        <dbReference type="ARBA" id="ARBA00022475"/>
    </source>
</evidence>
<dbReference type="InterPro" id="IPR049142">
    <property type="entry name" value="MS_channel_1st"/>
</dbReference>
<dbReference type="SUPFAM" id="SSF82861">
    <property type="entry name" value="Mechanosensitive channel protein MscS (YggB), transmembrane region"/>
    <property type="match status" value="1"/>
</dbReference>
<feature type="transmembrane region" description="Helical" evidence="8">
    <location>
        <begin position="400"/>
        <end position="421"/>
    </location>
</feature>
<name>A0A1T5C9V3_9HYPH</name>
<gene>
    <name evidence="11" type="ORF">SAMN05660750_01241</name>
</gene>
<feature type="transmembrane region" description="Helical" evidence="8">
    <location>
        <begin position="320"/>
        <end position="339"/>
    </location>
</feature>
<dbReference type="SUPFAM" id="SSF82689">
    <property type="entry name" value="Mechanosensitive channel protein MscS (YggB), C-terminal domain"/>
    <property type="match status" value="1"/>
</dbReference>
<keyword evidence="4 8" id="KW-0812">Transmembrane</keyword>
<feature type="transmembrane region" description="Helical" evidence="8">
    <location>
        <begin position="537"/>
        <end position="556"/>
    </location>
</feature>
<protein>
    <submittedName>
        <fullName evidence="11">Small-conductance mechanosensitive channel</fullName>
    </submittedName>
</protein>
<feature type="transmembrane region" description="Helical" evidence="8">
    <location>
        <begin position="174"/>
        <end position="191"/>
    </location>
</feature>
<evidence type="ECO:0000256" key="2">
    <source>
        <dbReference type="ARBA" id="ARBA00008017"/>
    </source>
</evidence>
<dbReference type="InterPro" id="IPR006685">
    <property type="entry name" value="MscS_channel_2nd"/>
</dbReference>
<dbReference type="InterPro" id="IPR011066">
    <property type="entry name" value="MscS_channel_C_sf"/>
</dbReference>
<feature type="transmembrane region" description="Helical" evidence="8">
    <location>
        <begin position="292"/>
        <end position="314"/>
    </location>
</feature>
<dbReference type="PANTHER" id="PTHR30460">
    <property type="entry name" value="MODERATE CONDUCTANCE MECHANOSENSITIVE CHANNEL YBIO"/>
    <property type="match status" value="1"/>
</dbReference>
<feature type="transmembrane region" description="Helical" evidence="8">
    <location>
        <begin position="369"/>
        <end position="388"/>
    </location>
</feature>
<feature type="transmembrane region" description="Helical" evidence="8">
    <location>
        <begin position="483"/>
        <end position="504"/>
    </location>
</feature>
<comment type="subcellular location">
    <subcellularLocation>
        <location evidence="1">Cell membrane</location>
        <topology evidence="1">Multi-pass membrane protein</topology>
    </subcellularLocation>
</comment>
<proteinExistence type="inferred from homology"/>
<evidence type="ECO:0000256" key="4">
    <source>
        <dbReference type="ARBA" id="ARBA00022692"/>
    </source>
</evidence>
<dbReference type="SUPFAM" id="SSF50182">
    <property type="entry name" value="Sm-like ribonucleoproteins"/>
    <property type="match status" value="1"/>
</dbReference>
<dbReference type="Gene3D" id="2.30.30.60">
    <property type="match status" value="1"/>
</dbReference>
<evidence type="ECO:0000259" key="9">
    <source>
        <dbReference type="Pfam" id="PF00924"/>
    </source>
</evidence>
<feature type="domain" description="Mechanosensitive ion channel MscS" evidence="9">
    <location>
        <begin position="583"/>
        <end position="646"/>
    </location>
</feature>
<dbReference type="AlphaFoldDB" id="A0A1T5C9V3"/>
<keyword evidence="5 8" id="KW-1133">Transmembrane helix</keyword>
<dbReference type="InterPro" id="IPR010920">
    <property type="entry name" value="LSM_dom_sf"/>
</dbReference>
<accession>A0A1T5C9V3</accession>
<dbReference type="Pfam" id="PF21088">
    <property type="entry name" value="MS_channel_1st"/>
    <property type="match status" value="1"/>
</dbReference>
<evidence type="ECO:0000256" key="1">
    <source>
        <dbReference type="ARBA" id="ARBA00004651"/>
    </source>
</evidence>
<evidence type="ECO:0000259" key="10">
    <source>
        <dbReference type="Pfam" id="PF21088"/>
    </source>
</evidence>
<dbReference type="InterPro" id="IPR045276">
    <property type="entry name" value="YbiO_bact"/>
</dbReference>
<dbReference type="InterPro" id="IPR023408">
    <property type="entry name" value="MscS_beta-dom_sf"/>
</dbReference>
<feature type="region of interest" description="Disordered" evidence="7">
    <location>
        <begin position="86"/>
        <end position="106"/>
    </location>
</feature>
<dbReference type="PANTHER" id="PTHR30460:SF0">
    <property type="entry name" value="MODERATE CONDUCTANCE MECHANOSENSITIVE CHANNEL YBIO"/>
    <property type="match status" value="1"/>
</dbReference>
<evidence type="ECO:0000256" key="6">
    <source>
        <dbReference type="ARBA" id="ARBA00023136"/>
    </source>
</evidence>
<dbReference type="InterPro" id="IPR011014">
    <property type="entry name" value="MscS_channel_TM-2"/>
</dbReference>
<feature type="transmembrane region" description="Helical" evidence="8">
    <location>
        <begin position="252"/>
        <end position="271"/>
    </location>
</feature>
<dbReference type="Gene3D" id="3.30.70.100">
    <property type="match status" value="1"/>
</dbReference>
<feature type="transmembrane region" description="Helical" evidence="8">
    <location>
        <begin position="562"/>
        <end position="584"/>
    </location>
</feature>
<dbReference type="GO" id="GO:0005886">
    <property type="term" value="C:plasma membrane"/>
    <property type="evidence" value="ECO:0007669"/>
    <property type="project" value="UniProtKB-SubCell"/>
</dbReference>